<dbReference type="Gene3D" id="3.10.10.10">
    <property type="entry name" value="HIV Type 1 Reverse Transcriptase, subunit A, domain 1"/>
    <property type="match status" value="1"/>
</dbReference>
<evidence type="ECO:0000313" key="11">
    <source>
        <dbReference type="EMBL" id="GMF21586.1"/>
    </source>
</evidence>
<dbReference type="FunFam" id="3.10.20.370:FF:000001">
    <property type="entry name" value="Retrovirus-related Pol polyprotein from transposon 17.6-like protein"/>
    <property type="match status" value="1"/>
</dbReference>
<feature type="compositionally biased region" description="Polar residues" evidence="8">
    <location>
        <begin position="133"/>
        <end position="150"/>
    </location>
</feature>
<dbReference type="Gene3D" id="3.30.70.270">
    <property type="match status" value="1"/>
</dbReference>
<dbReference type="Gene3D" id="2.40.70.10">
    <property type="entry name" value="Acid Proteases"/>
    <property type="match status" value="1"/>
</dbReference>
<feature type="region of interest" description="Disordered" evidence="8">
    <location>
        <begin position="829"/>
        <end position="853"/>
    </location>
</feature>
<accession>A0A9W6TW10</accession>
<feature type="compositionally biased region" description="Basic and acidic residues" evidence="8">
    <location>
        <begin position="476"/>
        <end position="492"/>
    </location>
</feature>
<dbReference type="PANTHER" id="PTHR37984:SF5">
    <property type="entry name" value="PROTEIN NYNRIN-LIKE"/>
    <property type="match status" value="1"/>
</dbReference>
<dbReference type="InterPro" id="IPR050951">
    <property type="entry name" value="Retrovirus_Pol_polyprotein"/>
</dbReference>
<dbReference type="Proteomes" id="UP001165121">
    <property type="component" value="Unassembled WGS sequence"/>
</dbReference>
<evidence type="ECO:0000256" key="4">
    <source>
        <dbReference type="ARBA" id="ARBA00022722"/>
    </source>
</evidence>
<evidence type="ECO:0000256" key="6">
    <source>
        <dbReference type="ARBA" id="ARBA00022801"/>
    </source>
</evidence>
<dbReference type="SUPFAM" id="SSF50630">
    <property type="entry name" value="Acid proteases"/>
    <property type="match status" value="1"/>
</dbReference>
<keyword evidence="5" id="KW-0255">Endonuclease</keyword>
<gene>
    <name evidence="11" type="ORF">Pfra01_000291300</name>
</gene>
<dbReference type="InterPro" id="IPR000477">
    <property type="entry name" value="RT_dom"/>
</dbReference>
<dbReference type="Pfam" id="PF00078">
    <property type="entry name" value="RVT_1"/>
    <property type="match status" value="1"/>
</dbReference>
<feature type="region of interest" description="Disordered" evidence="8">
    <location>
        <begin position="432"/>
        <end position="498"/>
    </location>
</feature>
<evidence type="ECO:0000259" key="9">
    <source>
        <dbReference type="Pfam" id="PF00078"/>
    </source>
</evidence>
<protein>
    <recommendedName>
        <fullName evidence="1">RNA-directed DNA polymerase</fullName>
        <ecNumber evidence="1">2.7.7.49</ecNumber>
    </recommendedName>
</protein>
<sequence>MSAEVSGDLIQGLCDEAQCFDPRMRYQYFLSGLRNREWKKALSTAMVNSILQAVAVLLYKNIHIPVEDDADFADMVANTSKSTGAESALLTQMMQMLQANQNLILQQQRELAQSPRSPRRSNYAAAAFGNAAPSTQAPSYPQGTLTSIPQGSVRGIRQGPDIVAPPSRPWDDTGGYVARVSLEADDEHWNVPVNEEEAEASHTFDYNEETVVNNYDNVEMWNCDDAASAVRYEEGHTTMETTEEELTTMETIEGERPVTVGYATTTEACQPNESAMGVLANEEVALDQKNDETANEEPSERASGMLATGEVAYDLEEPYLRTEKPSERAIGALTSAEVAHDLEDDCLRMGEPSERAIGALTSAEVAHDLEDDCLRMGEPSGSATGELTTGNNEGLTRKTTVNVCNGVRCRCLEALPVVVERVNFLPSRKVEGNASVAPAEKKTDNKESDSPAEEIGVPFPVTPEYDRNADPSGLERVSEASEHGLEDVESTEKSSGVLDEQAAITEAAPPPGEPPPPHTRLFTEEELGALEAKTPSPMSVELEEYDKELEERLFHLDEVELKERVVKNAAKAKERSLGELSVMLNLPLETLERTREAPPGELSTPEPTKPESADDGVASVMDEVVASDVSSSRVATTMVNESRAIANICLPRAGSERKGEGAAPALPFRLRTLVRFVVFLLILDEEAKNGERCPKCHYPKAYPPETEPRSHFVPGPFSADHAIRARELVLERAGVLRDSVMRSVLREVSRTYLESVSTTIAKRLERRKTCWCDRPVQPPLLPRRVRFDCSSLAAERSETLGSHSRCVEDPDDVLNYVCYVKDGSAAKEKRKPGLKERKDRPKPKVDPNNDVEDPVPEGKRIICSVKGYEATSVGFIDSLPAELLIDTGAIASLVDSRVLEKLGLAKAPLRPYHGSLNGVSGHPLHIRGEIERPLRIGTLEKLRTFVVVDRLHVHALLGTDALKAFRAVIDMEENAVTLKETGETIRSGTPRVEEMYVSRTNSTVRLCPGGQALVVANLMGTTPENSTVLVEGLLELDPLLKIARSLCSIQNGQTIVEVCNASEEDLVIQKGTALAAATIVPKSAFLPTQQAYQSGSGTRGVDSVISSAAKESNPSREKMPGLKEAYRAEMEADFTDSKLGGEQQELLRSRLGDFRDMFVESLLIPGRTDLLKISIDTGTRPPIKQRPNRVSNAEGDVMEAEIDQYLELGLVRPSTSPWASPVLMIRKPVGGIRFCIDYRRLNAVTIKDCYPIPLIDDILDVLKGAILYSTMDIASGYWNVPMDPDSVEKTTFTCKYGLFECHLGCRFKLYVDSSRRAVGACLMQTVDGRERVVAYASKLLVGSEKNWIYKTDGTSELECWGIVWATRKFRCYLDRTEFDLYTDHKALTWVFNENNRTTNAKLARWAMELSQLRFKVYHKPGTAMGHADGHSRLHTDTVCALTIADLLNDVSSPPGEGPFPVGEGSYPGPNDEDTTASSPVTDGALDEAVRAAMDALDEVGEPSARPSTPEPTLSMTPPATSPTPMMTSYRTPSAKPLRPPLTSSG</sequence>
<keyword evidence="2" id="KW-0808">Transferase</keyword>
<dbReference type="InterPro" id="IPR021109">
    <property type="entry name" value="Peptidase_aspartic_dom_sf"/>
</dbReference>
<feature type="region of interest" description="Disordered" evidence="8">
    <location>
        <begin position="1450"/>
        <end position="1545"/>
    </location>
</feature>
<dbReference type="OrthoDB" id="141370at2759"/>
<evidence type="ECO:0000313" key="12">
    <source>
        <dbReference type="Proteomes" id="UP001165121"/>
    </source>
</evidence>
<comment type="caution">
    <text evidence="11">The sequence shown here is derived from an EMBL/GenBank/DDBJ whole genome shotgun (WGS) entry which is preliminary data.</text>
</comment>
<dbReference type="GO" id="GO:0003964">
    <property type="term" value="F:RNA-directed DNA polymerase activity"/>
    <property type="evidence" value="ECO:0007669"/>
    <property type="project" value="UniProtKB-KW"/>
</dbReference>
<feature type="domain" description="Reverse transcriptase" evidence="9">
    <location>
        <begin position="1225"/>
        <end position="1295"/>
    </location>
</feature>
<dbReference type="CDD" id="cd01647">
    <property type="entry name" value="RT_LTR"/>
    <property type="match status" value="1"/>
</dbReference>
<dbReference type="InterPro" id="IPR041373">
    <property type="entry name" value="RT_RNaseH"/>
</dbReference>
<feature type="compositionally biased region" description="Basic and acidic residues" evidence="8">
    <location>
        <begin position="439"/>
        <end position="449"/>
    </location>
</feature>
<organism evidence="11 12">
    <name type="scientific">Phytophthora fragariaefolia</name>
    <dbReference type="NCBI Taxonomy" id="1490495"/>
    <lineage>
        <taxon>Eukaryota</taxon>
        <taxon>Sar</taxon>
        <taxon>Stramenopiles</taxon>
        <taxon>Oomycota</taxon>
        <taxon>Peronosporomycetes</taxon>
        <taxon>Peronosporales</taxon>
        <taxon>Peronosporaceae</taxon>
        <taxon>Phytophthora</taxon>
    </lineage>
</organism>
<dbReference type="Pfam" id="PF13975">
    <property type="entry name" value="gag-asp_proteas"/>
    <property type="match status" value="1"/>
</dbReference>
<feature type="region of interest" description="Disordered" evidence="8">
    <location>
        <begin position="590"/>
        <end position="614"/>
    </location>
</feature>
<dbReference type="EMBL" id="BSXT01000230">
    <property type="protein sequence ID" value="GMF21586.1"/>
    <property type="molecule type" value="Genomic_DNA"/>
</dbReference>
<dbReference type="CDD" id="cd09274">
    <property type="entry name" value="RNase_HI_RT_Ty3"/>
    <property type="match status" value="1"/>
</dbReference>
<dbReference type="PANTHER" id="PTHR37984">
    <property type="entry name" value="PROTEIN CBG26694"/>
    <property type="match status" value="1"/>
</dbReference>
<dbReference type="InterPro" id="IPR043502">
    <property type="entry name" value="DNA/RNA_pol_sf"/>
</dbReference>
<evidence type="ECO:0000259" key="10">
    <source>
        <dbReference type="Pfam" id="PF17917"/>
    </source>
</evidence>
<dbReference type="EC" id="2.7.7.49" evidence="1"/>
<dbReference type="SUPFAM" id="SSF56672">
    <property type="entry name" value="DNA/RNA polymerases"/>
    <property type="match status" value="1"/>
</dbReference>
<reference evidence="11" key="1">
    <citation type="submission" date="2023-04" db="EMBL/GenBank/DDBJ databases">
        <title>Phytophthora fragariaefolia NBRC 109709.</title>
        <authorList>
            <person name="Ichikawa N."/>
            <person name="Sato H."/>
            <person name="Tonouchi N."/>
        </authorList>
    </citation>
    <scope>NUCLEOTIDE SEQUENCE</scope>
    <source>
        <strain evidence="11">NBRC 109709</strain>
    </source>
</reference>
<keyword evidence="3" id="KW-0548">Nucleotidyltransferase</keyword>
<keyword evidence="6" id="KW-0378">Hydrolase</keyword>
<dbReference type="InterPro" id="IPR043128">
    <property type="entry name" value="Rev_trsase/Diguanyl_cyclase"/>
</dbReference>
<dbReference type="GO" id="GO:0016787">
    <property type="term" value="F:hydrolase activity"/>
    <property type="evidence" value="ECO:0007669"/>
    <property type="project" value="UniProtKB-KW"/>
</dbReference>
<feature type="compositionally biased region" description="Low complexity" evidence="8">
    <location>
        <begin position="1450"/>
        <end position="1464"/>
    </location>
</feature>
<keyword evidence="7" id="KW-0695">RNA-directed DNA polymerase</keyword>
<dbReference type="CDD" id="cd00303">
    <property type="entry name" value="retropepsin_like"/>
    <property type="match status" value="1"/>
</dbReference>
<keyword evidence="4" id="KW-0540">Nuclease</keyword>
<evidence type="ECO:0000256" key="2">
    <source>
        <dbReference type="ARBA" id="ARBA00022679"/>
    </source>
</evidence>
<evidence type="ECO:0000256" key="3">
    <source>
        <dbReference type="ARBA" id="ARBA00022695"/>
    </source>
</evidence>
<feature type="region of interest" description="Disordered" evidence="8">
    <location>
        <begin position="132"/>
        <end position="171"/>
    </location>
</feature>
<keyword evidence="12" id="KW-1185">Reference proteome</keyword>
<feature type="compositionally biased region" description="Basic and acidic residues" evidence="8">
    <location>
        <begin position="829"/>
        <end position="847"/>
    </location>
</feature>
<proteinExistence type="predicted"/>
<feature type="compositionally biased region" description="Low complexity" evidence="8">
    <location>
        <begin position="1511"/>
        <end position="1528"/>
    </location>
</feature>
<feature type="domain" description="Reverse transcriptase RNase H-like" evidence="10">
    <location>
        <begin position="1306"/>
        <end position="1411"/>
    </location>
</feature>
<evidence type="ECO:0000256" key="8">
    <source>
        <dbReference type="SAM" id="MobiDB-lite"/>
    </source>
</evidence>
<dbReference type="Pfam" id="PF17917">
    <property type="entry name" value="RT_RNaseH"/>
    <property type="match status" value="1"/>
</dbReference>
<evidence type="ECO:0000256" key="7">
    <source>
        <dbReference type="ARBA" id="ARBA00022918"/>
    </source>
</evidence>
<name>A0A9W6TW10_9STRA</name>
<evidence type="ECO:0000256" key="5">
    <source>
        <dbReference type="ARBA" id="ARBA00022759"/>
    </source>
</evidence>
<dbReference type="GO" id="GO:0004519">
    <property type="term" value="F:endonuclease activity"/>
    <property type="evidence" value="ECO:0007669"/>
    <property type="project" value="UniProtKB-KW"/>
</dbReference>
<evidence type="ECO:0000256" key="1">
    <source>
        <dbReference type="ARBA" id="ARBA00012493"/>
    </source>
</evidence>